<evidence type="ECO:0000256" key="1">
    <source>
        <dbReference type="ARBA" id="ARBA00023157"/>
    </source>
</evidence>
<dbReference type="Proteomes" id="UP000825935">
    <property type="component" value="Chromosome 29"/>
</dbReference>
<reference evidence="4" key="1">
    <citation type="submission" date="2021-08" db="EMBL/GenBank/DDBJ databases">
        <title>WGS assembly of Ceratopteris richardii.</title>
        <authorList>
            <person name="Marchant D.B."/>
            <person name="Chen G."/>
            <person name="Jenkins J."/>
            <person name="Shu S."/>
            <person name="Leebens-Mack J."/>
            <person name="Grimwood J."/>
            <person name="Schmutz J."/>
            <person name="Soltis P."/>
            <person name="Soltis D."/>
            <person name="Chen Z.-H."/>
        </authorList>
    </citation>
    <scope>NUCLEOTIDE SEQUENCE</scope>
    <source>
        <strain evidence="4">Whitten #5841</strain>
        <tissue evidence="4">Leaf</tissue>
    </source>
</reference>
<evidence type="ECO:0000313" key="5">
    <source>
        <dbReference type="Proteomes" id="UP000825935"/>
    </source>
</evidence>
<dbReference type="InterPro" id="IPR008972">
    <property type="entry name" value="Cupredoxin"/>
</dbReference>
<evidence type="ECO:0000313" key="4">
    <source>
        <dbReference type="EMBL" id="KAH7292356.1"/>
    </source>
</evidence>
<dbReference type="InterPro" id="IPR003245">
    <property type="entry name" value="Phytocyanin_dom"/>
</dbReference>
<feature type="domain" description="Phytocyanin" evidence="3">
    <location>
        <begin position="99"/>
        <end position="199"/>
    </location>
</feature>
<dbReference type="SUPFAM" id="SSF49503">
    <property type="entry name" value="Cupredoxins"/>
    <property type="match status" value="1"/>
</dbReference>
<keyword evidence="1" id="KW-1015">Disulfide bond</keyword>
<proteinExistence type="predicted"/>
<organism evidence="4 5">
    <name type="scientific">Ceratopteris richardii</name>
    <name type="common">Triangle waterfern</name>
    <dbReference type="NCBI Taxonomy" id="49495"/>
    <lineage>
        <taxon>Eukaryota</taxon>
        <taxon>Viridiplantae</taxon>
        <taxon>Streptophyta</taxon>
        <taxon>Embryophyta</taxon>
        <taxon>Tracheophyta</taxon>
        <taxon>Polypodiopsida</taxon>
        <taxon>Polypodiidae</taxon>
        <taxon>Polypodiales</taxon>
        <taxon>Pteridineae</taxon>
        <taxon>Pteridaceae</taxon>
        <taxon>Parkerioideae</taxon>
        <taxon>Ceratopteris</taxon>
    </lineage>
</organism>
<dbReference type="EMBL" id="CM035434">
    <property type="protein sequence ID" value="KAH7292356.1"/>
    <property type="molecule type" value="Genomic_DNA"/>
</dbReference>
<dbReference type="PANTHER" id="PTHR33021">
    <property type="entry name" value="BLUE COPPER PROTEIN"/>
    <property type="match status" value="1"/>
</dbReference>
<dbReference type="GO" id="GO:0005886">
    <property type="term" value="C:plasma membrane"/>
    <property type="evidence" value="ECO:0007669"/>
    <property type="project" value="TreeGrafter"/>
</dbReference>
<keyword evidence="5" id="KW-1185">Reference proteome</keyword>
<keyword evidence="2" id="KW-0325">Glycoprotein</keyword>
<name>A0A8T2R7M2_CERRI</name>
<dbReference type="GO" id="GO:0009055">
    <property type="term" value="F:electron transfer activity"/>
    <property type="evidence" value="ECO:0007669"/>
    <property type="project" value="InterPro"/>
</dbReference>
<accession>A0A8T2R7M2</accession>
<dbReference type="OrthoDB" id="959565at2759"/>
<evidence type="ECO:0000259" key="3">
    <source>
        <dbReference type="PROSITE" id="PS51485"/>
    </source>
</evidence>
<gene>
    <name evidence="4" type="ORF">KP509_29G064200</name>
</gene>
<protein>
    <recommendedName>
        <fullName evidence="3">Phytocyanin domain-containing protein</fullName>
    </recommendedName>
</protein>
<dbReference type="InterPro" id="IPR039391">
    <property type="entry name" value="Phytocyanin-like"/>
</dbReference>
<dbReference type="PROSITE" id="PS51485">
    <property type="entry name" value="PHYTOCYANIN"/>
    <property type="match status" value="1"/>
</dbReference>
<dbReference type="CDD" id="cd04216">
    <property type="entry name" value="Phytocyanin"/>
    <property type="match status" value="1"/>
</dbReference>
<dbReference type="FunFam" id="2.60.40.420:FF:000034">
    <property type="entry name" value="Cupredoxin superfamily protein"/>
    <property type="match status" value="1"/>
</dbReference>
<comment type="caution">
    <text evidence="4">The sequence shown here is derived from an EMBL/GenBank/DDBJ whole genome shotgun (WGS) entry which is preliminary data.</text>
</comment>
<dbReference type="AlphaFoldDB" id="A0A8T2R7M2"/>
<dbReference type="PANTHER" id="PTHR33021:SF289">
    <property type="entry name" value="EARLY NODULIN-LIKE PROTEIN 5-RELATED"/>
    <property type="match status" value="1"/>
</dbReference>
<dbReference type="Gene3D" id="2.60.40.420">
    <property type="entry name" value="Cupredoxins - blue copper proteins"/>
    <property type="match status" value="1"/>
</dbReference>
<evidence type="ECO:0000256" key="2">
    <source>
        <dbReference type="ARBA" id="ARBA00023180"/>
    </source>
</evidence>
<sequence>MAHQMKLFTQRSGRSMLPGLAFAVLCTLCVIMPASGGLFDHIPTSIPSNFQNVLPTHLPSQLPVQLPAPLPQNLPTPLPQRIPAPLPRPNIRPVRPVQMVYPVGGNGVWALGSRVNYNRWASSRVFRVNQFILFKFNPTTENLMVVSAAEYIHCSPRRPAVVYRTGNVVFKLARRGTYFFISGVRGHCAAGVKMMVKVR</sequence>
<dbReference type="Pfam" id="PF02298">
    <property type="entry name" value="Cu_bind_like"/>
    <property type="match status" value="1"/>
</dbReference>